<dbReference type="Proteomes" id="UP001201020">
    <property type="component" value="Chromosome"/>
</dbReference>
<protein>
    <submittedName>
        <fullName evidence="2">Metal-dependent hydrolase</fullName>
    </submittedName>
</protein>
<feature type="transmembrane region" description="Helical" evidence="1">
    <location>
        <begin position="91"/>
        <end position="110"/>
    </location>
</feature>
<dbReference type="Pfam" id="PF04307">
    <property type="entry name" value="YdjM"/>
    <property type="match status" value="1"/>
</dbReference>
<keyword evidence="1" id="KW-1133">Transmembrane helix</keyword>
<keyword evidence="2" id="KW-0378">Hydrolase</keyword>
<proteinExistence type="predicted"/>
<feature type="transmembrane region" description="Helical" evidence="1">
    <location>
        <begin position="146"/>
        <end position="168"/>
    </location>
</feature>
<sequence>MQGGVHLLSGLVLASFGKKEGFKVSAAFGAIFPDIDIFIAALAYLFIGEKATILHRTFTHSLFFITVLSLLIYLLGFITKKYIPDKKISKIDFRSISIGIGVGMITHVILDMFYLVKVAVFWPFSLTFVGWPLVTELQLSDLSLKILQTTDFMTDIFFFILPLTIISFQQDKCKNFRKPLIAYIVIDLLFATFFIFVAFFIPLSYNDFLIYLYYPGTFFLLFSIFSPLMFKEVIKEFKFENYTLAIIISMFIFSQLLFGLFLL</sequence>
<evidence type="ECO:0000256" key="1">
    <source>
        <dbReference type="SAM" id="Phobius"/>
    </source>
</evidence>
<feature type="transmembrane region" description="Helical" evidence="1">
    <location>
        <begin position="242"/>
        <end position="262"/>
    </location>
</feature>
<keyword evidence="1" id="KW-0812">Transmembrane</keyword>
<dbReference type="InterPro" id="IPR007404">
    <property type="entry name" value="YdjM-like"/>
</dbReference>
<organism evidence="2">
    <name type="scientific">Candidatus Heimdallarchaeum aukensis</name>
    <dbReference type="NCBI Taxonomy" id="2876573"/>
    <lineage>
        <taxon>Archaea</taxon>
        <taxon>Promethearchaeati</taxon>
        <taxon>Candidatus Heimdallarchaeota</taxon>
        <taxon>Candidatus Heimdallarchaeia (ex Rinke et al. 2021) (nom. nud.)</taxon>
        <taxon>Candidatus Heimdallarchaeales</taxon>
        <taxon>Candidatus Heimdallarchaeaceae</taxon>
        <taxon>Candidatus Heimdallarchaeum</taxon>
    </lineage>
</organism>
<feature type="transmembrane region" description="Helical" evidence="1">
    <location>
        <begin position="27"/>
        <end position="47"/>
    </location>
</feature>
<feature type="transmembrane region" description="Helical" evidence="1">
    <location>
        <begin position="115"/>
        <end position="134"/>
    </location>
</feature>
<name>A0A9Y1BKZ1_9ARCH</name>
<feature type="transmembrane region" description="Helical" evidence="1">
    <location>
        <begin position="211"/>
        <end position="230"/>
    </location>
</feature>
<keyword evidence="1" id="KW-0472">Membrane</keyword>
<feature type="transmembrane region" description="Helical" evidence="1">
    <location>
        <begin position="180"/>
        <end position="205"/>
    </location>
</feature>
<feature type="transmembrane region" description="Helical" evidence="1">
    <location>
        <begin position="59"/>
        <end position="79"/>
    </location>
</feature>
<accession>A0A9Y1BKZ1</accession>
<dbReference type="GO" id="GO:0016787">
    <property type="term" value="F:hydrolase activity"/>
    <property type="evidence" value="ECO:0007669"/>
    <property type="project" value="UniProtKB-KW"/>
</dbReference>
<evidence type="ECO:0000313" key="2">
    <source>
        <dbReference type="EMBL" id="UJG40973.1"/>
    </source>
</evidence>
<gene>
    <name evidence="2" type="ORF">K9W45_00595</name>
</gene>
<reference evidence="2" key="1">
    <citation type="journal article" date="2022" name="Nat. Microbiol.">
        <title>Unique mobile elements and scalable gene flow at the prokaryote-eukaryote boundary revealed by circularized Asgard archaea genomes.</title>
        <authorList>
            <person name="Wu F."/>
            <person name="Speth D.R."/>
            <person name="Philosof A."/>
            <person name="Cremiere A."/>
            <person name="Narayanan A."/>
            <person name="Barco R.A."/>
            <person name="Connon S.A."/>
            <person name="Amend J.P."/>
            <person name="Antoshechkin I.A."/>
            <person name="Orphan V.J."/>
        </authorList>
    </citation>
    <scope>NUCLEOTIDE SEQUENCE</scope>
    <source>
        <strain evidence="2">PM71</strain>
    </source>
</reference>
<dbReference type="EMBL" id="CP084166">
    <property type="protein sequence ID" value="UJG40973.1"/>
    <property type="molecule type" value="Genomic_DNA"/>
</dbReference>
<dbReference type="AlphaFoldDB" id="A0A9Y1BKZ1"/>